<feature type="transmembrane region" description="Helical" evidence="1">
    <location>
        <begin position="223"/>
        <end position="254"/>
    </location>
</feature>
<dbReference type="EMBL" id="PUFI01000009">
    <property type="protein sequence ID" value="TDG68763.1"/>
    <property type="molecule type" value="Genomic_DNA"/>
</dbReference>
<keyword evidence="1" id="KW-0472">Membrane</keyword>
<dbReference type="GO" id="GO:0005886">
    <property type="term" value="C:plasma membrane"/>
    <property type="evidence" value="ECO:0007669"/>
    <property type="project" value="TreeGrafter"/>
</dbReference>
<dbReference type="InterPro" id="IPR001173">
    <property type="entry name" value="Glyco_trans_2-like"/>
</dbReference>
<organism evidence="3 4">
    <name type="scientific">Leuconostoc fallax</name>
    <dbReference type="NCBI Taxonomy" id="1251"/>
    <lineage>
        <taxon>Bacteria</taxon>
        <taxon>Bacillati</taxon>
        <taxon>Bacillota</taxon>
        <taxon>Bacilli</taxon>
        <taxon>Lactobacillales</taxon>
        <taxon>Lactobacillaceae</taxon>
        <taxon>Leuconostoc</taxon>
    </lineage>
</organism>
<dbReference type="STRING" id="907931.GCA_000165675_01265"/>
<evidence type="ECO:0000256" key="1">
    <source>
        <dbReference type="SAM" id="Phobius"/>
    </source>
</evidence>
<proteinExistence type="predicted"/>
<dbReference type="PANTHER" id="PTHR48090:SF8">
    <property type="entry name" value="GLYCOSYLTRANSFERASE CSBB-RELATED"/>
    <property type="match status" value="1"/>
</dbReference>
<dbReference type="RefSeq" id="WP_010007454.1">
    <property type="nucleotide sequence ID" value="NZ_JAGYGP010000002.1"/>
</dbReference>
<feature type="transmembrane region" description="Helical" evidence="1">
    <location>
        <begin position="266"/>
        <end position="291"/>
    </location>
</feature>
<keyword evidence="4" id="KW-1185">Reference proteome</keyword>
<reference evidence="3 4" key="1">
    <citation type="journal article" date="2019" name="Appl. Microbiol. Biotechnol.">
        <title>Uncovering carbohydrate metabolism through a genotype-phenotype association study of 56 lactic acid bacteria genomes.</title>
        <authorList>
            <person name="Buron-Moles G."/>
            <person name="Chailyan A."/>
            <person name="Dolejs I."/>
            <person name="Forster J."/>
            <person name="Miks M.H."/>
        </authorList>
    </citation>
    <scope>NUCLEOTIDE SEQUENCE [LARGE SCALE GENOMIC DNA]</scope>
    <source>
        <strain evidence="3 4">ATCC 700006</strain>
    </source>
</reference>
<keyword evidence="1" id="KW-1133">Transmembrane helix</keyword>
<name>A0A4R5N9D8_9LACO</name>
<accession>A0A4R5N9D8</accession>
<gene>
    <name evidence="3" type="ORF">C5L23_000682</name>
</gene>
<sequence length="310" mass="34579">MNKVLSIVVPAYNEETTITTFFDTVEKVVKLPAGYSIEYWFIDDGSKDKTADVVRRLNAQYPDRVHYVLFSRNFGKEAALYAGLQSAQGDYVAVMDADLQDPPEMLPEMLNGIENDGYDVVGTIRTTREGEPPIRSFFAELFYKLINRISSTPMPSGVRDYRLMTRQVVDAILSLAERNRFSKGLFSWVGFNTKYLEYKNIDRTAGSSSWSFGKLFAYSIEGIVSFSVVPLAIVSVLGIAIALLSAIAIAFIILRKVLYGGSVDGWASLVSVILFMSGIQLTSLGIVGEYISKIYLEIKNRPIYIAKESK</sequence>
<evidence type="ECO:0000313" key="3">
    <source>
        <dbReference type="EMBL" id="TDG68763.1"/>
    </source>
</evidence>
<evidence type="ECO:0000313" key="4">
    <source>
        <dbReference type="Proteomes" id="UP000295681"/>
    </source>
</evidence>
<dbReference type="Gene3D" id="3.90.550.10">
    <property type="entry name" value="Spore Coat Polysaccharide Biosynthesis Protein SpsA, Chain A"/>
    <property type="match status" value="1"/>
</dbReference>
<protein>
    <recommendedName>
        <fullName evidence="2">Glycosyltransferase 2-like domain-containing protein</fullName>
    </recommendedName>
</protein>
<dbReference type="InterPro" id="IPR029044">
    <property type="entry name" value="Nucleotide-diphossugar_trans"/>
</dbReference>
<dbReference type="InterPro" id="IPR050256">
    <property type="entry name" value="Glycosyltransferase_2"/>
</dbReference>
<dbReference type="AlphaFoldDB" id="A0A4R5N9D8"/>
<evidence type="ECO:0000259" key="2">
    <source>
        <dbReference type="Pfam" id="PF00535"/>
    </source>
</evidence>
<feature type="domain" description="Glycosyltransferase 2-like" evidence="2">
    <location>
        <begin position="6"/>
        <end position="172"/>
    </location>
</feature>
<keyword evidence="1" id="KW-0812">Transmembrane</keyword>
<comment type="caution">
    <text evidence="3">The sequence shown here is derived from an EMBL/GenBank/DDBJ whole genome shotgun (WGS) entry which is preliminary data.</text>
</comment>
<dbReference type="CDD" id="cd04187">
    <property type="entry name" value="DPM1_like_bac"/>
    <property type="match status" value="1"/>
</dbReference>
<dbReference type="SUPFAM" id="SSF53448">
    <property type="entry name" value="Nucleotide-diphospho-sugar transferases"/>
    <property type="match status" value="1"/>
</dbReference>
<dbReference type="Pfam" id="PF00535">
    <property type="entry name" value="Glycos_transf_2"/>
    <property type="match status" value="1"/>
</dbReference>
<dbReference type="PANTHER" id="PTHR48090">
    <property type="entry name" value="UNDECAPRENYL-PHOSPHATE 4-DEOXY-4-FORMAMIDO-L-ARABINOSE TRANSFERASE-RELATED"/>
    <property type="match status" value="1"/>
</dbReference>
<dbReference type="Proteomes" id="UP000295681">
    <property type="component" value="Unassembled WGS sequence"/>
</dbReference>